<dbReference type="PANTHER" id="PTHR31147:SF66">
    <property type="entry name" value="OS05G0315700 PROTEIN"/>
    <property type="match status" value="1"/>
</dbReference>
<reference evidence="3" key="1">
    <citation type="submission" date="2023-07" db="EMBL/GenBank/DDBJ databases">
        <title>A chromosome-level genome assembly of Lolium multiflorum.</title>
        <authorList>
            <person name="Chen Y."/>
            <person name="Copetti D."/>
            <person name="Kolliker R."/>
            <person name="Studer B."/>
        </authorList>
    </citation>
    <scope>NUCLEOTIDE SEQUENCE</scope>
    <source>
        <strain evidence="3">02402/16</strain>
        <tissue evidence="3">Leaf</tissue>
    </source>
</reference>
<organism evidence="3 4">
    <name type="scientific">Lolium multiflorum</name>
    <name type="common">Italian ryegrass</name>
    <name type="synonym">Lolium perenne subsp. multiflorum</name>
    <dbReference type="NCBI Taxonomy" id="4521"/>
    <lineage>
        <taxon>Eukaryota</taxon>
        <taxon>Viridiplantae</taxon>
        <taxon>Streptophyta</taxon>
        <taxon>Embryophyta</taxon>
        <taxon>Tracheophyta</taxon>
        <taxon>Spermatophyta</taxon>
        <taxon>Magnoliopsida</taxon>
        <taxon>Liliopsida</taxon>
        <taxon>Poales</taxon>
        <taxon>Poaceae</taxon>
        <taxon>BOP clade</taxon>
        <taxon>Pooideae</taxon>
        <taxon>Poodae</taxon>
        <taxon>Poeae</taxon>
        <taxon>Poeae Chloroplast Group 2 (Poeae type)</taxon>
        <taxon>Loliodinae</taxon>
        <taxon>Loliinae</taxon>
        <taxon>Lolium</taxon>
    </lineage>
</organism>
<gene>
    <name evidence="3" type="ORF">QYE76_007024</name>
</gene>
<evidence type="ECO:0000256" key="1">
    <source>
        <dbReference type="ARBA" id="ARBA00009861"/>
    </source>
</evidence>
<proteinExistence type="inferred from homology"/>
<evidence type="ECO:0000313" key="3">
    <source>
        <dbReference type="EMBL" id="KAK1632709.1"/>
    </source>
</evidence>
<dbReference type="AlphaFoldDB" id="A0AAD8RX07"/>
<name>A0AAD8RX07_LOLMU</name>
<keyword evidence="4" id="KW-1185">Reference proteome</keyword>
<protein>
    <submittedName>
        <fullName evidence="3">Uncharacterized protein</fullName>
    </submittedName>
</protein>
<accession>A0AAD8RX07</accession>
<dbReference type="PANTHER" id="PTHR31147">
    <property type="entry name" value="ACYL TRANSFERASE 4"/>
    <property type="match status" value="1"/>
</dbReference>
<dbReference type="Proteomes" id="UP001231189">
    <property type="component" value="Unassembled WGS sequence"/>
</dbReference>
<evidence type="ECO:0000313" key="4">
    <source>
        <dbReference type="Proteomes" id="UP001231189"/>
    </source>
</evidence>
<sequence length="475" mass="52612">MAKTSLDKLTVVRGTPSLVAPARATPRESKPLSDLDDQNCTRFYSTSIHLYRGHPNKQRIDPAAVVRCALAEVLVHYYPLAGRLREEAGRKLVVDCAGQGVAFVEADANITVDDLGDVRYPPFPRYKEFVYDNHVYMADCPPGLLLHEIIDQPLQFVQVTRLKCGGFVVGTRTCHCLGDAPGVAQYMKAFGEIACGAEEPSVPPVWAREIFNARQPPCPSFPHHEYREPNGDHDRLASTPARDLARVQFSFGPEAIAALRSRTAPGTPASRFDLVTACVWRSRTAALGYAPGDEVRLMIDCNARGRRPGTFGREIPAGFYGNAYAYAVARCKAGDLCGRGIGYAVRLIREAKERITYEYMQSVADLMVLEGRPVYAWKRTFHVSDLGLAGFDDVEFGWGKAVYGAAADDALHEFPGGANFFQRRKNHRGEDETFVGIYLPQDCTARYQNEVEALTTFTKLSMELAPVTTTLRARY</sequence>
<comment type="similarity">
    <text evidence="1">Belongs to the plant acyltransferase family.</text>
</comment>
<dbReference type="InterPro" id="IPR050898">
    <property type="entry name" value="Plant_acyltransferase"/>
</dbReference>
<dbReference type="Gene3D" id="3.30.559.10">
    <property type="entry name" value="Chloramphenicol acetyltransferase-like domain"/>
    <property type="match status" value="2"/>
</dbReference>
<evidence type="ECO:0000256" key="2">
    <source>
        <dbReference type="ARBA" id="ARBA00022679"/>
    </source>
</evidence>
<dbReference type="GO" id="GO:0016747">
    <property type="term" value="F:acyltransferase activity, transferring groups other than amino-acyl groups"/>
    <property type="evidence" value="ECO:0007669"/>
    <property type="project" value="UniProtKB-ARBA"/>
</dbReference>
<dbReference type="Pfam" id="PF02458">
    <property type="entry name" value="Transferase"/>
    <property type="match status" value="1"/>
</dbReference>
<comment type="caution">
    <text evidence="3">The sequence shown here is derived from an EMBL/GenBank/DDBJ whole genome shotgun (WGS) entry which is preliminary data.</text>
</comment>
<dbReference type="InterPro" id="IPR023213">
    <property type="entry name" value="CAT-like_dom_sf"/>
</dbReference>
<keyword evidence="2" id="KW-0808">Transferase</keyword>
<dbReference type="EMBL" id="JAUUTY010000005">
    <property type="protein sequence ID" value="KAK1632709.1"/>
    <property type="molecule type" value="Genomic_DNA"/>
</dbReference>